<proteinExistence type="inferred from homology"/>
<keyword evidence="13" id="KW-0963">Cytoplasm</keyword>
<dbReference type="GO" id="GO:0005524">
    <property type="term" value="F:ATP binding"/>
    <property type="evidence" value="ECO:0007669"/>
    <property type="project" value="UniProtKB-KW"/>
</dbReference>
<evidence type="ECO:0000256" key="13">
    <source>
        <dbReference type="HAMAP-Rule" id="MF_01019"/>
    </source>
</evidence>
<dbReference type="Gene3D" id="1.10.287.1080">
    <property type="entry name" value="MazG-like"/>
    <property type="match status" value="1"/>
</dbReference>
<evidence type="ECO:0000256" key="9">
    <source>
        <dbReference type="ARBA" id="ARBA00022801"/>
    </source>
</evidence>
<dbReference type="Pfam" id="PF01502">
    <property type="entry name" value="PRA-CH"/>
    <property type="match status" value="1"/>
</dbReference>
<dbReference type="EMBL" id="VIFM01000225">
    <property type="protein sequence ID" value="TQF10851.1"/>
    <property type="molecule type" value="Genomic_DNA"/>
</dbReference>
<dbReference type="UniPathway" id="UPA00031">
    <property type="reaction ID" value="UER00007"/>
</dbReference>
<keyword evidence="12 13" id="KW-0511">Multifunctional enzyme</keyword>
<comment type="pathway">
    <text evidence="4 13">Amino-acid biosynthesis; L-histidine biosynthesis; L-histidine from 5-phospho-alpha-D-ribose 1-diphosphate: step 2/9.</text>
</comment>
<evidence type="ECO:0000256" key="7">
    <source>
        <dbReference type="ARBA" id="ARBA00022605"/>
    </source>
</evidence>
<dbReference type="InterPro" id="IPR002496">
    <property type="entry name" value="PRib_AMP_CycHydrolase_dom"/>
</dbReference>
<dbReference type="Pfam" id="PF01503">
    <property type="entry name" value="PRA-PH"/>
    <property type="match status" value="1"/>
</dbReference>
<comment type="subcellular location">
    <subcellularLocation>
        <location evidence="13">Cytoplasm</location>
    </subcellularLocation>
</comment>
<dbReference type="InterPro" id="IPR021130">
    <property type="entry name" value="PRib-ATP_PPHydrolase-like"/>
</dbReference>
<dbReference type="OrthoDB" id="9795769at2"/>
<dbReference type="GO" id="GO:0005737">
    <property type="term" value="C:cytoplasm"/>
    <property type="evidence" value="ECO:0007669"/>
    <property type="project" value="UniProtKB-SubCell"/>
</dbReference>
<dbReference type="GO" id="GO:0000105">
    <property type="term" value="P:L-histidine biosynthetic process"/>
    <property type="evidence" value="ECO:0007669"/>
    <property type="project" value="UniProtKB-UniRule"/>
</dbReference>
<comment type="similarity">
    <text evidence="5 13">In the C-terminal section; belongs to the PRA-PH family.</text>
</comment>
<dbReference type="SUPFAM" id="SSF101386">
    <property type="entry name" value="all-alpha NTP pyrophosphatases"/>
    <property type="match status" value="1"/>
</dbReference>
<evidence type="ECO:0000259" key="14">
    <source>
        <dbReference type="Pfam" id="PF01502"/>
    </source>
</evidence>
<comment type="catalytic activity">
    <reaction evidence="2 13">
        <text>1-(5-phospho-beta-D-ribosyl)-ATP + H2O = 1-(5-phospho-beta-D-ribosyl)-5'-AMP + diphosphate + H(+)</text>
        <dbReference type="Rhea" id="RHEA:22828"/>
        <dbReference type="ChEBI" id="CHEBI:15377"/>
        <dbReference type="ChEBI" id="CHEBI:15378"/>
        <dbReference type="ChEBI" id="CHEBI:33019"/>
        <dbReference type="ChEBI" id="CHEBI:59457"/>
        <dbReference type="ChEBI" id="CHEBI:73183"/>
        <dbReference type="EC" id="3.6.1.31"/>
    </reaction>
</comment>
<feature type="region of interest" description="Phosphoribosyl-ATP pyrophosphohydrolase" evidence="13">
    <location>
        <begin position="110"/>
        <end position="210"/>
    </location>
</feature>
<dbReference type="Gene3D" id="3.10.20.810">
    <property type="entry name" value="Phosphoribosyl-AMP cyclohydrolase"/>
    <property type="match status" value="1"/>
</dbReference>
<dbReference type="NCBIfam" id="NF000768">
    <property type="entry name" value="PRK00051.1"/>
    <property type="match status" value="1"/>
</dbReference>
<gene>
    <name evidence="13" type="primary">hisI</name>
    <name evidence="13" type="synonym">hisIE</name>
    <name evidence="15" type="ORF">FJV41_37390</name>
</gene>
<dbReference type="NCBIfam" id="TIGR03188">
    <property type="entry name" value="histidine_hisI"/>
    <property type="match status" value="1"/>
</dbReference>
<evidence type="ECO:0000256" key="6">
    <source>
        <dbReference type="ARBA" id="ARBA00008299"/>
    </source>
</evidence>
<dbReference type="InterPro" id="IPR038019">
    <property type="entry name" value="PRib_AMP_CycHydrolase_sf"/>
</dbReference>
<comment type="pathway">
    <text evidence="3 13">Amino-acid biosynthesis; L-histidine biosynthesis; L-histidine from 5-phospho-alpha-D-ribose 1-diphosphate: step 3/9.</text>
</comment>
<keyword evidence="10 13" id="KW-0067">ATP-binding</keyword>
<evidence type="ECO:0000256" key="8">
    <source>
        <dbReference type="ARBA" id="ARBA00022741"/>
    </source>
</evidence>
<comment type="caution">
    <text evidence="15">The sequence shown here is derived from an EMBL/GenBank/DDBJ whole genome shotgun (WGS) entry which is preliminary data.</text>
</comment>
<feature type="domain" description="Phosphoribosyl-AMP cyclohydrolase" evidence="14">
    <location>
        <begin position="31"/>
        <end position="102"/>
    </location>
</feature>
<dbReference type="GO" id="GO:0004635">
    <property type="term" value="F:phosphoribosyl-AMP cyclohydrolase activity"/>
    <property type="evidence" value="ECO:0007669"/>
    <property type="project" value="UniProtKB-UniRule"/>
</dbReference>
<evidence type="ECO:0000313" key="16">
    <source>
        <dbReference type="Proteomes" id="UP000315369"/>
    </source>
</evidence>
<evidence type="ECO:0000256" key="1">
    <source>
        <dbReference type="ARBA" id="ARBA00000024"/>
    </source>
</evidence>
<evidence type="ECO:0000313" key="15">
    <source>
        <dbReference type="EMBL" id="TQF10851.1"/>
    </source>
</evidence>
<keyword evidence="11 13" id="KW-0368">Histidine biosynthesis</keyword>
<comment type="similarity">
    <text evidence="6 13">In the N-terminal section; belongs to the PRA-CH family.</text>
</comment>
<keyword evidence="9 13" id="KW-0378">Hydrolase</keyword>
<evidence type="ECO:0000256" key="2">
    <source>
        <dbReference type="ARBA" id="ARBA00001460"/>
    </source>
</evidence>
<evidence type="ECO:0000256" key="11">
    <source>
        <dbReference type="ARBA" id="ARBA00023102"/>
    </source>
</evidence>
<dbReference type="NCBIfam" id="NF002747">
    <property type="entry name" value="PRK02759.1"/>
    <property type="match status" value="1"/>
</dbReference>
<dbReference type="AlphaFoldDB" id="A0A540WPA9"/>
<dbReference type="Proteomes" id="UP000315369">
    <property type="component" value="Unassembled WGS sequence"/>
</dbReference>
<feature type="region of interest" description="Phosphoribosyl-AMP cyclohydrolase" evidence="13">
    <location>
        <begin position="1"/>
        <end position="109"/>
    </location>
</feature>
<dbReference type="HAMAP" id="MF_01019">
    <property type="entry name" value="HisIE"/>
    <property type="match status" value="1"/>
</dbReference>
<keyword evidence="16" id="KW-1185">Reference proteome</keyword>
<evidence type="ECO:0000256" key="3">
    <source>
        <dbReference type="ARBA" id="ARBA00005169"/>
    </source>
</evidence>
<dbReference type="InterPro" id="IPR008179">
    <property type="entry name" value="HisE"/>
</dbReference>
<keyword evidence="7 13" id="KW-0028">Amino-acid biosynthesis</keyword>
<keyword evidence="8 13" id="KW-0547">Nucleotide-binding</keyword>
<evidence type="ECO:0000256" key="4">
    <source>
        <dbReference type="ARBA" id="ARBA00005204"/>
    </source>
</evidence>
<dbReference type="EC" id="3.5.4.19" evidence="13"/>
<evidence type="ECO:0000256" key="10">
    <source>
        <dbReference type="ARBA" id="ARBA00022840"/>
    </source>
</evidence>
<accession>A0A540WPA9</accession>
<sequence>MILDLDRLDFTKGGGLVTVVTQDARTGDVLMVAHADREALERTLATGQMHYRSRSRGLWHKGATSGNTQQVVSLRADCDGDAVLARVEKAGPACHTGETTCFGPGGGDALAALDATLAERATRPDAPGEKPSYTRRLLADRNLRLKKLGEEAAELVTACADADAGRAAEEAADLLYHLLVAVRPLGLSLEDVKAVLARRAAKPKLPGNAG</sequence>
<evidence type="ECO:0000256" key="5">
    <source>
        <dbReference type="ARBA" id="ARBA00007731"/>
    </source>
</evidence>
<dbReference type="CDD" id="cd11534">
    <property type="entry name" value="NTP-PPase_HisIE_like"/>
    <property type="match status" value="1"/>
</dbReference>
<dbReference type="SUPFAM" id="SSF141734">
    <property type="entry name" value="HisI-like"/>
    <property type="match status" value="1"/>
</dbReference>
<name>A0A540WPA9_9BACT</name>
<dbReference type="FunFam" id="3.10.20.810:FF:000001">
    <property type="entry name" value="Histidine biosynthesis bifunctional protein HisIE"/>
    <property type="match status" value="1"/>
</dbReference>
<dbReference type="PANTHER" id="PTHR42945">
    <property type="entry name" value="HISTIDINE BIOSYNTHESIS BIFUNCTIONAL PROTEIN"/>
    <property type="match status" value="1"/>
</dbReference>
<comment type="catalytic activity">
    <reaction evidence="1 13">
        <text>1-(5-phospho-beta-D-ribosyl)-5'-AMP + H2O = 1-(5-phospho-beta-D-ribosyl)-5-[(5-phospho-beta-D-ribosylamino)methylideneamino]imidazole-4-carboxamide</text>
        <dbReference type="Rhea" id="RHEA:20049"/>
        <dbReference type="ChEBI" id="CHEBI:15377"/>
        <dbReference type="ChEBI" id="CHEBI:58435"/>
        <dbReference type="ChEBI" id="CHEBI:59457"/>
        <dbReference type="EC" id="3.5.4.19"/>
    </reaction>
</comment>
<dbReference type="InterPro" id="IPR023019">
    <property type="entry name" value="His_synth_HisIE"/>
</dbReference>
<evidence type="ECO:0000256" key="12">
    <source>
        <dbReference type="ARBA" id="ARBA00023268"/>
    </source>
</evidence>
<protein>
    <recommendedName>
        <fullName evidence="13">Histidine biosynthesis bifunctional protein HisIE</fullName>
    </recommendedName>
    <domain>
        <recommendedName>
            <fullName evidence="13">Phosphoribosyl-AMP cyclohydrolase</fullName>
            <shortName evidence="13">PRA-CH</shortName>
            <ecNumber evidence="13">3.5.4.19</ecNumber>
        </recommendedName>
    </domain>
    <domain>
        <recommendedName>
            <fullName evidence="13">Phosphoribosyl-ATP pyrophosphatase</fullName>
            <shortName evidence="13">PRA-PH</shortName>
            <ecNumber evidence="13">3.6.1.31</ecNumber>
        </recommendedName>
    </domain>
</protein>
<dbReference type="EC" id="3.6.1.31" evidence="13"/>
<dbReference type="PANTHER" id="PTHR42945:SF1">
    <property type="entry name" value="HISTIDINE BIOSYNTHESIS BIFUNCTIONAL PROTEIN HIS7"/>
    <property type="match status" value="1"/>
</dbReference>
<dbReference type="GO" id="GO:0004636">
    <property type="term" value="F:phosphoribosyl-ATP diphosphatase activity"/>
    <property type="evidence" value="ECO:0007669"/>
    <property type="project" value="UniProtKB-UniRule"/>
</dbReference>
<organism evidence="15 16">
    <name type="scientific">Myxococcus llanfairpwllgwyngyllgogerychwyrndrobwllllantysiliogogogochensis</name>
    <dbReference type="NCBI Taxonomy" id="2590453"/>
    <lineage>
        <taxon>Bacteria</taxon>
        <taxon>Pseudomonadati</taxon>
        <taxon>Myxococcota</taxon>
        <taxon>Myxococcia</taxon>
        <taxon>Myxococcales</taxon>
        <taxon>Cystobacterineae</taxon>
        <taxon>Myxococcaceae</taxon>
        <taxon>Myxococcus</taxon>
    </lineage>
</organism>
<reference evidence="15 16" key="1">
    <citation type="submission" date="2019-06" db="EMBL/GenBank/DDBJ databases">
        <authorList>
            <person name="Livingstone P."/>
            <person name="Whitworth D."/>
        </authorList>
    </citation>
    <scope>NUCLEOTIDE SEQUENCE [LARGE SCALE GENOMIC DNA]</scope>
    <source>
        <strain evidence="15 16">AM401</strain>
    </source>
</reference>